<feature type="transmembrane region" description="Helical" evidence="3">
    <location>
        <begin position="208"/>
        <end position="227"/>
    </location>
</feature>
<keyword evidence="3" id="KW-0812">Transmembrane</keyword>
<feature type="transmembrane region" description="Helical" evidence="3">
    <location>
        <begin position="287"/>
        <end position="310"/>
    </location>
</feature>
<evidence type="ECO:0000313" key="5">
    <source>
        <dbReference type="Proteomes" id="UP000803844"/>
    </source>
</evidence>
<dbReference type="InterPro" id="IPR036259">
    <property type="entry name" value="MFS_trans_sf"/>
</dbReference>
<name>A0A9P4YBV0_CRYP1</name>
<sequence length="475" mass="50953">MASLRTRTSDNESAFSARAGHGGDFGLTEELHHRLSCLPPADTGKHAYLFLLACFVLSALVWSYGFCFGILSDYYARTEPFKGSSAIANIGTCCSGLMYLGGLPALLLNRMYPRWARYSPLIGLLILCGGLCVSAWATNVTQLIITQGVVYGVGGAIAYTPCTMYIDEWFVKRKGLAYGIMWSGTSLAGVVLPLILERLLESYGYQTTIIIWAVVLFGITAPLAWYIKPRIPPLPVRSLRSFNLRFSVSRRFILYQVSNTIEAIGFYIPGIYVPIFAGDVLGASEFASSVCILIFNTSAVVGCVAIGWLIDRFHVTTCVMVSTIGATLGTFLLWGCAQNMVMVYLYCVSYGLSAGSYSTTWTGVMREVSGKDMLSAPSTSSSDPESPISPIGADVGAEGYGEGVDPVMVFVLLAAGRGIGNVVSGPMSQAMYHAMPWKGEASLAYGSGFGSLIVFTGITALGSGICFLGRRVGWC</sequence>
<feature type="transmembrane region" description="Helical" evidence="3">
    <location>
        <begin position="341"/>
        <end position="364"/>
    </location>
</feature>
<dbReference type="InterPro" id="IPR050327">
    <property type="entry name" value="Proton-linked_MCT"/>
</dbReference>
<dbReference type="Gene3D" id="1.20.1250.20">
    <property type="entry name" value="MFS general substrate transporter like domains"/>
    <property type="match status" value="2"/>
</dbReference>
<dbReference type="GO" id="GO:0022857">
    <property type="term" value="F:transmembrane transporter activity"/>
    <property type="evidence" value="ECO:0007669"/>
    <property type="project" value="InterPro"/>
</dbReference>
<evidence type="ECO:0000313" key="4">
    <source>
        <dbReference type="EMBL" id="KAF3770170.1"/>
    </source>
</evidence>
<feature type="transmembrane region" description="Helical" evidence="3">
    <location>
        <begin position="176"/>
        <end position="196"/>
    </location>
</feature>
<dbReference type="GO" id="GO:0016020">
    <property type="term" value="C:membrane"/>
    <property type="evidence" value="ECO:0007669"/>
    <property type="project" value="UniProtKB-SubCell"/>
</dbReference>
<evidence type="ECO:0000256" key="3">
    <source>
        <dbReference type="SAM" id="Phobius"/>
    </source>
</evidence>
<dbReference type="InterPro" id="IPR011701">
    <property type="entry name" value="MFS"/>
</dbReference>
<dbReference type="OrthoDB" id="2213137at2759"/>
<evidence type="ECO:0000256" key="1">
    <source>
        <dbReference type="ARBA" id="ARBA00004141"/>
    </source>
</evidence>
<dbReference type="GeneID" id="63837137"/>
<keyword evidence="5" id="KW-1185">Reference proteome</keyword>
<protein>
    <submittedName>
        <fullName evidence="4">MFS general substrate transporter</fullName>
    </submittedName>
</protein>
<dbReference type="Pfam" id="PF07690">
    <property type="entry name" value="MFS_1"/>
    <property type="match status" value="1"/>
</dbReference>
<feature type="transmembrane region" description="Helical" evidence="3">
    <location>
        <begin position="86"/>
        <end position="108"/>
    </location>
</feature>
<feature type="transmembrane region" description="Helical" evidence="3">
    <location>
        <begin position="252"/>
        <end position="275"/>
    </location>
</feature>
<dbReference type="AlphaFoldDB" id="A0A9P4YBV0"/>
<dbReference type="EMBL" id="MU032344">
    <property type="protein sequence ID" value="KAF3770170.1"/>
    <property type="molecule type" value="Genomic_DNA"/>
</dbReference>
<proteinExistence type="inferred from homology"/>
<comment type="caution">
    <text evidence="4">The sequence shown here is derived from an EMBL/GenBank/DDBJ whole genome shotgun (WGS) entry which is preliminary data.</text>
</comment>
<reference evidence="4" key="1">
    <citation type="journal article" date="2020" name="Phytopathology">
        <title>Genome sequence of the chestnut blight fungus Cryphonectria parasitica EP155: A fundamental resource for an archetypical invasive plant pathogen.</title>
        <authorList>
            <person name="Crouch J.A."/>
            <person name="Dawe A."/>
            <person name="Aerts A."/>
            <person name="Barry K."/>
            <person name="Churchill A.C.L."/>
            <person name="Grimwood J."/>
            <person name="Hillman B."/>
            <person name="Milgroom M.G."/>
            <person name="Pangilinan J."/>
            <person name="Smith M."/>
            <person name="Salamov A."/>
            <person name="Schmutz J."/>
            <person name="Yadav J."/>
            <person name="Grigoriev I.V."/>
            <person name="Nuss D."/>
        </authorList>
    </citation>
    <scope>NUCLEOTIDE SEQUENCE</scope>
    <source>
        <strain evidence="4">EP155</strain>
    </source>
</reference>
<feature type="transmembrane region" description="Helical" evidence="3">
    <location>
        <begin position="48"/>
        <end position="71"/>
    </location>
</feature>
<evidence type="ECO:0000256" key="2">
    <source>
        <dbReference type="ARBA" id="ARBA00006727"/>
    </source>
</evidence>
<keyword evidence="3" id="KW-0472">Membrane</keyword>
<feature type="transmembrane region" description="Helical" evidence="3">
    <location>
        <begin position="444"/>
        <end position="468"/>
    </location>
</feature>
<accession>A0A9P4YBV0</accession>
<comment type="subcellular location">
    <subcellularLocation>
        <location evidence="1">Membrane</location>
        <topology evidence="1">Multi-pass membrane protein</topology>
    </subcellularLocation>
</comment>
<dbReference type="Proteomes" id="UP000803844">
    <property type="component" value="Unassembled WGS sequence"/>
</dbReference>
<dbReference type="PANTHER" id="PTHR11360">
    <property type="entry name" value="MONOCARBOXYLATE TRANSPORTER"/>
    <property type="match status" value="1"/>
</dbReference>
<gene>
    <name evidence="4" type="ORF">M406DRAFT_325630</name>
</gene>
<dbReference type="SUPFAM" id="SSF103473">
    <property type="entry name" value="MFS general substrate transporter"/>
    <property type="match status" value="1"/>
</dbReference>
<feature type="transmembrane region" description="Helical" evidence="3">
    <location>
        <begin position="120"/>
        <end position="138"/>
    </location>
</feature>
<keyword evidence="3" id="KW-1133">Transmembrane helix</keyword>
<dbReference type="RefSeq" id="XP_040781131.1">
    <property type="nucleotide sequence ID" value="XM_040920008.1"/>
</dbReference>
<feature type="transmembrane region" description="Helical" evidence="3">
    <location>
        <begin position="144"/>
        <end position="164"/>
    </location>
</feature>
<comment type="similarity">
    <text evidence="2">Belongs to the major facilitator superfamily. Monocarboxylate porter (TC 2.A.1.13) family.</text>
</comment>
<dbReference type="PANTHER" id="PTHR11360:SF287">
    <property type="entry name" value="MFS MONOCARBOXYLATE TRANSPORTER"/>
    <property type="match status" value="1"/>
</dbReference>
<feature type="transmembrane region" description="Helical" evidence="3">
    <location>
        <begin position="317"/>
        <end position="335"/>
    </location>
</feature>
<organism evidence="4 5">
    <name type="scientific">Cryphonectria parasitica (strain ATCC 38755 / EP155)</name>
    <dbReference type="NCBI Taxonomy" id="660469"/>
    <lineage>
        <taxon>Eukaryota</taxon>
        <taxon>Fungi</taxon>
        <taxon>Dikarya</taxon>
        <taxon>Ascomycota</taxon>
        <taxon>Pezizomycotina</taxon>
        <taxon>Sordariomycetes</taxon>
        <taxon>Sordariomycetidae</taxon>
        <taxon>Diaporthales</taxon>
        <taxon>Cryphonectriaceae</taxon>
        <taxon>Cryphonectria-Endothia species complex</taxon>
        <taxon>Cryphonectria</taxon>
    </lineage>
</organism>
<feature type="transmembrane region" description="Helical" evidence="3">
    <location>
        <begin position="407"/>
        <end position="424"/>
    </location>
</feature>